<gene>
    <name evidence="7" type="ORF">IC620_12430</name>
</gene>
<protein>
    <submittedName>
        <fullName evidence="7">Penicillin acylase family protein</fullName>
    </submittedName>
</protein>
<dbReference type="RefSeq" id="WP_191142346.1">
    <property type="nucleotide sequence ID" value="NZ_JACXAH010000018.1"/>
</dbReference>
<dbReference type="SUPFAM" id="SSF56235">
    <property type="entry name" value="N-terminal nucleophile aminohydrolases (Ntn hydrolases)"/>
    <property type="match status" value="1"/>
</dbReference>
<keyword evidence="5" id="KW-0106">Calcium</keyword>
<evidence type="ECO:0000313" key="7">
    <source>
        <dbReference type="EMBL" id="MBD1373162.1"/>
    </source>
</evidence>
<dbReference type="InterPro" id="IPR002692">
    <property type="entry name" value="S45"/>
</dbReference>
<name>A0A926NAV9_9BACL</name>
<feature type="binding site" evidence="5">
    <location>
        <position position="567"/>
    </location>
    <ligand>
        <name>Ca(2+)</name>
        <dbReference type="ChEBI" id="CHEBI:29108"/>
    </ligand>
</feature>
<keyword evidence="3" id="KW-0865">Zymogen</keyword>
<evidence type="ECO:0000256" key="2">
    <source>
        <dbReference type="ARBA" id="ARBA00022801"/>
    </source>
</evidence>
<dbReference type="Gene3D" id="1.10.1400.10">
    <property type="match status" value="1"/>
</dbReference>
<sequence>MKIRSITALCLLLAFVFMTSGNVTKAEWSSTNDQFMNIMPPGQDGVINTSEALMYKLFKKYPKHTNDQTQMYEKLSQDAPGITEDNLQSYFKGSTIESPQKIERTYTPTEGLTIRRDHFGVPHIAGDTRAATMFGVGYATAEDRLFLMDVLRHLGRAELSSFLGDSEANREMDLNQLKNAPYREEELQEQIDFLCEESEEGKQACEDLQSYTDGVNAYIKETRWKSKLLPVEYVGLFKIPKLWKKEDSVAIASFIGGVFGKGGGNEVASGVYLSQLKAKYGNTKGESIWEDFKFANDSEAPTTTLQVFPYNDHHNIDPASTALLDLENVEATMNQMNSSTLQIDGPYGPIPLRFPDAMSNAILVSGEHTKAGHPIAVFGPQTSYYSPQMLMEMAVDGPGIYARGVGFVGINFYVQMGHGKDYAWSATSSNADNVDQWIIKLCSPDGSKVDSNTNYYEYKGKCTKMDIFKHSQMEVQKTVYGPVVARGTVAGKPVAVATQRSTYGNELKSAIGFQKMNNPTFMEEGVSAFQTAVNSIDYTFNWFYVDDTHISYKHSGLLPIRNSRTNPDLPTWGTGEYDWTGTYLSSDQQPHETNPDRGYLISWNNKQAPAFRSNDANFSLGPVHRSDLLEKRIKQHLNAEKKLDRADVVNLTMDAATVDLKGQEVYPYVLEVLGDEPPVQDERLQKMRDYLAQWVANGGHRRDFSPLDGKYDDAVAVAIADEAFDRLLESVFPEMSKEMKFPQPFEDSPRFGVGSAFLKGGYAHLNKDLRQVLNQQVESPFHQTYCGKGNLQQCRLQLWNALQTTANQLTTKYGSSQVQDWKYDANQDDIKQTPLGLLEAPQLSWVNRPTFQQVVQIVEE</sequence>
<dbReference type="InterPro" id="IPR023343">
    <property type="entry name" value="Penicillin_amidase_dom1"/>
</dbReference>
<evidence type="ECO:0000256" key="5">
    <source>
        <dbReference type="PIRSR" id="PIRSR001227-2"/>
    </source>
</evidence>
<dbReference type="GO" id="GO:0017000">
    <property type="term" value="P:antibiotic biosynthetic process"/>
    <property type="evidence" value="ECO:0007669"/>
    <property type="project" value="InterPro"/>
</dbReference>
<dbReference type="InterPro" id="IPR014395">
    <property type="entry name" value="Pen/GL7ACA/AHL_acylase"/>
</dbReference>
<dbReference type="Gene3D" id="2.30.120.10">
    <property type="match status" value="1"/>
</dbReference>
<keyword evidence="2" id="KW-0378">Hydrolase</keyword>
<evidence type="ECO:0000256" key="1">
    <source>
        <dbReference type="ARBA" id="ARBA00006586"/>
    </source>
</evidence>
<feature type="binding site" evidence="5">
    <location>
        <position position="266"/>
    </location>
    <ligand>
        <name>Ca(2+)</name>
        <dbReference type="ChEBI" id="CHEBI:29108"/>
    </ligand>
</feature>
<dbReference type="Gene3D" id="1.10.287.150">
    <property type="match status" value="1"/>
</dbReference>
<feature type="chain" id="PRO_5038648084" evidence="6">
    <location>
        <begin position="26"/>
        <end position="860"/>
    </location>
</feature>
<evidence type="ECO:0000313" key="8">
    <source>
        <dbReference type="Proteomes" id="UP000661691"/>
    </source>
</evidence>
<dbReference type="GO" id="GO:0046872">
    <property type="term" value="F:metal ion binding"/>
    <property type="evidence" value="ECO:0007669"/>
    <property type="project" value="UniProtKB-KW"/>
</dbReference>
<reference evidence="7" key="1">
    <citation type="submission" date="2020-09" db="EMBL/GenBank/DDBJ databases">
        <title>A novel bacterium of genus Hazenella, isolated from South China Sea.</title>
        <authorList>
            <person name="Huang H."/>
            <person name="Mo K."/>
            <person name="Hu Y."/>
        </authorList>
    </citation>
    <scope>NUCLEOTIDE SEQUENCE</scope>
    <source>
        <strain evidence="7">IB182357</strain>
    </source>
</reference>
<feature type="binding site" evidence="5">
    <location>
        <position position="432"/>
    </location>
    <ligand>
        <name>Ca(2+)</name>
        <dbReference type="ChEBI" id="CHEBI:29108"/>
    </ligand>
</feature>
<comment type="cofactor">
    <cofactor evidence="5">
        <name>Ca(2+)</name>
        <dbReference type="ChEBI" id="CHEBI:29108"/>
    </cofactor>
    <text evidence="5">Binds 1 Ca(2+) ion per dimer.</text>
</comment>
<accession>A0A926NAV9</accession>
<comment type="similarity">
    <text evidence="1">Belongs to the peptidase S45 family.</text>
</comment>
<feature type="binding site" evidence="5">
    <location>
        <position position="434"/>
    </location>
    <ligand>
        <name>Ca(2+)</name>
        <dbReference type="ChEBI" id="CHEBI:29108"/>
    </ligand>
</feature>
<keyword evidence="8" id="KW-1185">Reference proteome</keyword>
<dbReference type="GO" id="GO:0016811">
    <property type="term" value="F:hydrolase activity, acting on carbon-nitrogen (but not peptide) bonds, in linear amides"/>
    <property type="evidence" value="ECO:0007669"/>
    <property type="project" value="InterPro"/>
</dbReference>
<evidence type="ECO:0000256" key="4">
    <source>
        <dbReference type="PIRSR" id="PIRSR001227-1"/>
    </source>
</evidence>
<proteinExistence type="inferred from homology"/>
<dbReference type="PIRSF" id="PIRSF001227">
    <property type="entry name" value="Pen_acylase"/>
    <property type="match status" value="1"/>
</dbReference>
<feature type="signal peptide" evidence="6">
    <location>
        <begin position="1"/>
        <end position="25"/>
    </location>
</feature>
<dbReference type="PANTHER" id="PTHR34218:SF4">
    <property type="entry name" value="ACYL-HOMOSERINE LACTONE ACYLASE QUIP"/>
    <property type="match status" value="1"/>
</dbReference>
<dbReference type="AlphaFoldDB" id="A0A926NAV9"/>
<dbReference type="EMBL" id="JACXAH010000018">
    <property type="protein sequence ID" value="MBD1373162.1"/>
    <property type="molecule type" value="Genomic_DNA"/>
</dbReference>
<dbReference type="InterPro" id="IPR029055">
    <property type="entry name" value="Ntn_hydrolases_N"/>
</dbReference>
<keyword evidence="5" id="KW-0479">Metal-binding</keyword>
<dbReference type="Gene3D" id="1.10.439.10">
    <property type="entry name" value="Penicillin Amidohydrolase, domain 1"/>
    <property type="match status" value="1"/>
</dbReference>
<keyword evidence="6" id="KW-0732">Signal</keyword>
<feature type="active site" description="Nucleophile" evidence="4">
    <location>
        <position position="359"/>
    </location>
</feature>
<dbReference type="PANTHER" id="PTHR34218">
    <property type="entry name" value="PEPTIDASE S45 PENICILLIN AMIDASE"/>
    <property type="match status" value="1"/>
</dbReference>
<comment type="caution">
    <text evidence="7">The sequence shown here is derived from an EMBL/GenBank/DDBJ whole genome shotgun (WGS) entry which is preliminary data.</text>
</comment>
<organism evidence="7 8">
    <name type="scientific">Polycladospora coralii</name>
    <dbReference type="NCBI Taxonomy" id="2771432"/>
    <lineage>
        <taxon>Bacteria</taxon>
        <taxon>Bacillati</taxon>
        <taxon>Bacillota</taxon>
        <taxon>Bacilli</taxon>
        <taxon>Bacillales</taxon>
        <taxon>Thermoactinomycetaceae</taxon>
        <taxon>Polycladospora</taxon>
    </lineage>
</organism>
<dbReference type="Proteomes" id="UP000661691">
    <property type="component" value="Unassembled WGS sequence"/>
</dbReference>
<dbReference type="InterPro" id="IPR043146">
    <property type="entry name" value="Penicillin_amidase_N_B-knob"/>
</dbReference>
<evidence type="ECO:0000256" key="6">
    <source>
        <dbReference type="SAM" id="SignalP"/>
    </source>
</evidence>
<dbReference type="Pfam" id="PF01804">
    <property type="entry name" value="Penicil_amidase"/>
    <property type="match status" value="1"/>
</dbReference>
<dbReference type="Gene3D" id="3.60.20.10">
    <property type="entry name" value="Glutamine Phosphoribosylpyrophosphate, subunit 1, domain 1"/>
    <property type="match status" value="1"/>
</dbReference>
<feature type="binding site" evidence="5">
    <location>
        <position position="435"/>
    </location>
    <ligand>
        <name>Ca(2+)</name>
        <dbReference type="ChEBI" id="CHEBI:29108"/>
    </ligand>
</feature>
<evidence type="ECO:0000256" key="3">
    <source>
        <dbReference type="ARBA" id="ARBA00023145"/>
    </source>
</evidence>
<dbReference type="InterPro" id="IPR043147">
    <property type="entry name" value="Penicillin_amidase_A-knob"/>
</dbReference>